<dbReference type="EMBL" id="JXJT01000027">
    <property type="protein sequence ID" value="PCS00566.1"/>
    <property type="molecule type" value="Genomic_DNA"/>
</dbReference>
<reference evidence="2 3" key="2">
    <citation type="submission" date="2016-11" db="EMBL/GenBank/DDBJ databases">
        <authorList>
            <person name="Jaros S."/>
            <person name="Januszkiewicz K."/>
            <person name="Wedrychowicz H."/>
        </authorList>
    </citation>
    <scope>NUCLEOTIDE SEQUENCE [LARGE SCALE GENOMIC DNA]</scope>
    <source>
        <strain evidence="2 3">DSM 22330</strain>
    </source>
</reference>
<sequence>MSSERKCAILVYIMSTLSDTRKMARQDYQKKMIQKQPKNQEPLRFHLRMLPKL</sequence>
<accession>A0A1K2H3T3</accession>
<evidence type="ECO:0000313" key="2">
    <source>
        <dbReference type="EMBL" id="SFZ69996.1"/>
    </source>
</evidence>
<dbReference type="AlphaFoldDB" id="A0A1K2H3T3"/>
<evidence type="ECO:0000313" key="4">
    <source>
        <dbReference type="Proteomes" id="UP000218979"/>
    </source>
</evidence>
<name>A0A1K2H3T3_9LACT</name>
<keyword evidence="4" id="KW-1185">Reference proteome</keyword>
<evidence type="ECO:0000313" key="3">
    <source>
        <dbReference type="Proteomes" id="UP000185655"/>
    </source>
</evidence>
<organism evidence="2 3">
    <name type="scientific">Pseudolactococcus chungangensis CAU 28 = DSM 22330</name>
    <dbReference type="NCBI Taxonomy" id="1122154"/>
    <lineage>
        <taxon>Bacteria</taxon>
        <taxon>Bacillati</taxon>
        <taxon>Bacillota</taxon>
        <taxon>Bacilli</taxon>
        <taxon>Lactobacillales</taxon>
        <taxon>Streptococcaceae</taxon>
        <taxon>Pseudolactococcus</taxon>
    </lineage>
</organism>
<gene>
    <name evidence="1" type="ORF">RR45_GL001216</name>
    <name evidence="2" type="ORF">SAMN02746068_00005</name>
</gene>
<proteinExistence type="predicted"/>
<dbReference type="EMBL" id="FPKS01000001">
    <property type="protein sequence ID" value="SFZ69996.1"/>
    <property type="molecule type" value="Genomic_DNA"/>
</dbReference>
<dbReference type="Proteomes" id="UP000218979">
    <property type="component" value="Unassembled WGS sequence"/>
</dbReference>
<reference evidence="1 4" key="1">
    <citation type="submission" date="2014-12" db="EMBL/GenBank/DDBJ databases">
        <title>Draft genome sequences of 10 type strains of Lactococcus.</title>
        <authorList>
            <person name="Sun Z."/>
            <person name="Zhong Z."/>
            <person name="Liu W."/>
            <person name="Zhang W."/>
            <person name="Zhang H."/>
        </authorList>
    </citation>
    <scope>NUCLEOTIDE SEQUENCE [LARGE SCALE GENOMIC DNA]</scope>
    <source>
        <strain evidence="1 4">DSM 22330</strain>
    </source>
</reference>
<protein>
    <submittedName>
        <fullName evidence="2">Uncharacterized protein</fullName>
    </submittedName>
</protein>
<dbReference type="Proteomes" id="UP000185655">
    <property type="component" value="Unassembled WGS sequence"/>
</dbReference>
<evidence type="ECO:0000313" key="1">
    <source>
        <dbReference type="EMBL" id="PCS00566.1"/>
    </source>
</evidence>